<comment type="caution">
    <text evidence="3">The sequence shown here is derived from an EMBL/GenBank/DDBJ whole genome shotgun (WGS) entry which is preliminary data.</text>
</comment>
<dbReference type="OrthoDB" id="2351826at2759"/>
<protein>
    <submittedName>
        <fullName evidence="3">8980_t:CDS:1</fullName>
    </submittedName>
</protein>
<dbReference type="GO" id="GO:0003723">
    <property type="term" value="F:RNA binding"/>
    <property type="evidence" value="ECO:0007669"/>
    <property type="project" value="UniProtKB-UniRule"/>
</dbReference>
<gene>
    <name evidence="3" type="ORF">AMORRO_LOCUS7204</name>
</gene>
<dbReference type="PROSITE" id="PS50084">
    <property type="entry name" value="KH_TYPE_1"/>
    <property type="match status" value="1"/>
</dbReference>
<evidence type="ECO:0000256" key="1">
    <source>
        <dbReference type="PROSITE-ProRule" id="PRU00117"/>
    </source>
</evidence>
<reference evidence="3" key="1">
    <citation type="submission" date="2021-06" db="EMBL/GenBank/DDBJ databases">
        <authorList>
            <person name="Kallberg Y."/>
            <person name="Tangrot J."/>
            <person name="Rosling A."/>
        </authorList>
    </citation>
    <scope>NUCLEOTIDE SEQUENCE</scope>
    <source>
        <strain evidence="3">CL551</strain>
    </source>
</reference>
<evidence type="ECO:0000259" key="2">
    <source>
        <dbReference type="SMART" id="SM00322"/>
    </source>
</evidence>
<feature type="domain" description="K Homology" evidence="2">
    <location>
        <begin position="3"/>
        <end position="70"/>
    </location>
</feature>
<evidence type="ECO:0000313" key="3">
    <source>
        <dbReference type="EMBL" id="CAG8587645.1"/>
    </source>
</evidence>
<organism evidence="3 4">
    <name type="scientific">Acaulospora morrowiae</name>
    <dbReference type="NCBI Taxonomy" id="94023"/>
    <lineage>
        <taxon>Eukaryota</taxon>
        <taxon>Fungi</taxon>
        <taxon>Fungi incertae sedis</taxon>
        <taxon>Mucoromycota</taxon>
        <taxon>Glomeromycotina</taxon>
        <taxon>Glomeromycetes</taxon>
        <taxon>Diversisporales</taxon>
        <taxon>Acaulosporaceae</taxon>
        <taxon>Acaulospora</taxon>
    </lineage>
</organism>
<keyword evidence="1" id="KW-0694">RNA-binding</keyword>
<dbReference type="CDD" id="cd00105">
    <property type="entry name" value="KH-I"/>
    <property type="match status" value="1"/>
</dbReference>
<evidence type="ECO:0000313" key="4">
    <source>
        <dbReference type="Proteomes" id="UP000789342"/>
    </source>
</evidence>
<dbReference type="AlphaFoldDB" id="A0A9N9C3D4"/>
<sequence>MELIREETIDIPNEKGPLIIGKGGSNVKRITEESGARVKVEANRLRHKAKITGTDSQRANAKKLINKLIYESKSRQTIPTIGFTLLGSDDTFNLREAMFRFVKFTGEDSNVHSQKKEKYYVEKIDKTNEEDKGDEIDDLANQLRHGLNLPLSKGGYITWDKFDECLNVIFEQLSKADPTNSVGKEIRLNIFFGRELFTGVFKKTFDSHDWCSFSREIGHSKISTSFQHILPQIADNIHLIQEKFELKLQKETLAGDKRSISVYHNRNYKKMKLKLHWFEKEETWKITRVAKDINREGKLIHRIVDLVSGTSMPDMRFLLKSQYDIRIDNKDKEMIADIQSKPLVEREGLWFRISDFNGKLDCTGIRQTVKKKVYANEKFQVTLQTTLQEFPVNQGHEKKVATETKVTTEETISVKNLSWRAVENIDKSTALHFDEEELGSTIRDTIEFAREIAKTVM</sequence>
<dbReference type="SUPFAM" id="SSF54791">
    <property type="entry name" value="Eukaryotic type KH-domain (KH-domain type I)"/>
    <property type="match status" value="1"/>
</dbReference>
<dbReference type="Gene3D" id="3.30.1370.10">
    <property type="entry name" value="K Homology domain, type 1"/>
    <property type="match status" value="1"/>
</dbReference>
<dbReference type="EMBL" id="CAJVPV010005252">
    <property type="protein sequence ID" value="CAG8587645.1"/>
    <property type="molecule type" value="Genomic_DNA"/>
</dbReference>
<dbReference type="Pfam" id="PF00013">
    <property type="entry name" value="KH_1"/>
    <property type="match status" value="1"/>
</dbReference>
<dbReference type="Proteomes" id="UP000789342">
    <property type="component" value="Unassembled WGS sequence"/>
</dbReference>
<dbReference type="InterPro" id="IPR036612">
    <property type="entry name" value="KH_dom_type_1_sf"/>
</dbReference>
<accession>A0A9N9C3D4</accession>
<keyword evidence="4" id="KW-1185">Reference proteome</keyword>
<name>A0A9N9C3D4_9GLOM</name>
<proteinExistence type="predicted"/>
<dbReference type="InterPro" id="IPR004088">
    <property type="entry name" value="KH_dom_type_1"/>
</dbReference>
<dbReference type="InterPro" id="IPR004087">
    <property type="entry name" value="KH_dom"/>
</dbReference>
<dbReference type="SMART" id="SM00322">
    <property type="entry name" value="KH"/>
    <property type="match status" value="1"/>
</dbReference>